<keyword evidence="1" id="KW-0285">Flavoprotein</keyword>
<dbReference type="PANTHER" id="PTHR42659:SF2">
    <property type="entry name" value="XANTHINE DEHYDROGENASE SUBUNIT C-RELATED"/>
    <property type="match status" value="1"/>
</dbReference>
<dbReference type="Gene3D" id="3.30.43.10">
    <property type="entry name" value="Uridine Diphospho-n-acetylenolpyruvylglucosamine Reductase, domain 2"/>
    <property type="match status" value="1"/>
</dbReference>
<dbReference type="EMBL" id="CAESGF010000009">
    <property type="protein sequence ID" value="CAB4363982.1"/>
    <property type="molecule type" value="Genomic_DNA"/>
</dbReference>
<evidence type="ECO:0000256" key="1">
    <source>
        <dbReference type="ARBA" id="ARBA00022630"/>
    </source>
</evidence>
<accession>A0A6J7IZZ7</accession>
<dbReference type="PANTHER" id="PTHR42659">
    <property type="entry name" value="XANTHINE DEHYDROGENASE SUBUNIT C-RELATED"/>
    <property type="match status" value="1"/>
</dbReference>
<dbReference type="PROSITE" id="PS51387">
    <property type="entry name" value="FAD_PCMH"/>
    <property type="match status" value="1"/>
</dbReference>
<name>A0A6J7IZZ7_9ZZZZ</name>
<dbReference type="Pfam" id="PF00941">
    <property type="entry name" value="FAD_binding_5"/>
    <property type="match status" value="1"/>
</dbReference>
<dbReference type="EMBL" id="CAFBOL010000014">
    <property type="protein sequence ID" value="CAB4981089.1"/>
    <property type="molecule type" value="Genomic_DNA"/>
</dbReference>
<evidence type="ECO:0000313" key="7">
    <source>
        <dbReference type="EMBL" id="CAB4852125.1"/>
    </source>
</evidence>
<dbReference type="AlphaFoldDB" id="A0A6J7IZZ7"/>
<dbReference type="Gene3D" id="3.30.465.10">
    <property type="match status" value="1"/>
</dbReference>
<reference evidence="8" key="1">
    <citation type="submission" date="2020-05" db="EMBL/GenBank/DDBJ databases">
        <authorList>
            <person name="Chiriac C."/>
            <person name="Salcher M."/>
            <person name="Ghai R."/>
            <person name="Kavagutti S V."/>
        </authorList>
    </citation>
    <scope>NUCLEOTIDE SEQUENCE</scope>
</reference>
<dbReference type="Pfam" id="PF03450">
    <property type="entry name" value="CO_deh_flav_C"/>
    <property type="match status" value="1"/>
</dbReference>
<dbReference type="InterPro" id="IPR016167">
    <property type="entry name" value="FAD-bd_PCMH_sub1"/>
</dbReference>
<dbReference type="InterPro" id="IPR051312">
    <property type="entry name" value="Diverse_Substr_Oxidored"/>
</dbReference>
<proteinExistence type="predicted"/>
<keyword evidence="2" id="KW-0274">FAD</keyword>
<evidence type="ECO:0000313" key="9">
    <source>
        <dbReference type="EMBL" id="CAB4981089.1"/>
    </source>
</evidence>
<dbReference type="SUPFAM" id="SSF56176">
    <property type="entry name" value="FAD-binding/transporter-associated domain-like"/>
    <property type="match status" value="1"/>
</dbReference>
<dbReference type="InterPro" id="IPR016166">
    <property type="entry name" value="FAD-bd_PCMH"/>
</dbReference>
<feature type="domain" description="FAD-binding PCMH-type" evidence="4">
    <location>
        <begin position="1"/>
        <end position="177"/>
    </location>
</feature>
<dbReference type="InterPro" id="IPR036318">
    <property type="entry name" value="FAD-bd_PCMH-like_sf"/>
</dbReference>
<dbReference type="InterPro" id="IPR016169">
    <property type="entry name" value="FAD-bd_PCMH_sub2"/>
</dbReference>
<dbReference type="GO" id="GO:0016491">
    <property type="term" value="F:oxidoreductase activity"/>
    <property type="evidence" value="ECO:0007669"/>
    <property type="project" value="UniProtKB-KW"/>
</dbReference>
<evidence type="ECO:0000259" key="4">
    <source>
        <dbReference type="PROSITE" id="PS51387"/>
    </source>
</evidence>
<evidence type="ECO:0000313" key="5">
    <source>
        <dbReference type="EMBL" id="CAB4363982.1"/>
    </source>
</evidence>
<evidence type="ECO:0000313" key="6">
    <source>
        <dbReference type="EMBL" id="CAB4724841.1"/>
    </source>
</evidence>
<sequence length="284" mass="29086">MKPSSFNYHAPTRVEEATALLAEHGDGAKVLAGGQSLVPMLSLRLASFEHLVDLNKVDGLSAIERVNGHLRVGAIVRQAVAEHSADVAASVPLLSKALPHIGHFQIRNRGTVGGSIAHADPASELPAVALALDATIEAAGPGGTRKIAAADFFVSTWQTALADDEILSAVEFPVWGPGSGFAVEELTRRHGDFALAGAVVGVQVSGDTVTKATIGLFGVGPTPLRASAAEAALLSGADAAEAGKVAASHISPVDDIHASGAYRTQVTAVIVRRAIEAALKEARS</sequence>
<gene>
    <name evidence="6" type="ORF">UFOPK2656_01694</name>
    <name evidence="7" type="ORF">UFOPK3267_01897</name>
    <name evidence="8" type="ORF">UFOPK3651_01836</name>
    <name evidence="9" type="ORF">UFOPK3931_00809</name>
    <name evidence="5" type="ORF">UFOPK4189_01751</name>
</gene>
<evidence type="ECO:0000313" key="8">
    <source>
        <dbReference type="EMBL" id="CAB4936439.1"/>
    </source>
</evidence>
<dbReference type="EMBL" id="CAFBMT010000009">
    <property type="protein sequence ID" value="CAB4936439.1"/>
    <property type="molecule type" value="Genomic_DNA"/>
</dbReference>
<dbReference type="EMBL" id="CAFBIY010000111">
    <property type="protein sequence ID" value="CAB4852125.1"/>
    <property type="molecule type" value="Genomic_DNA"/>
</dbReference>
<dbReference type="EMBL" id="CAEZYF010000009">
    <property type="protein sequence ID" value="CAB4724841.1"/>
    <property type="molecule type" value="Genomic_DNA"/>
</dbReference>
<evidence type="ECO:0000256" key="3">
    <source>
        <dbReference type="ARBA" id="ARBA00023002"/>
    </source>
</evidence>
<dbReference type="InterPro" id="IPR002346">
    <property type="entry name" value="Mopterin_DH_FAD-bd"/>
</dbReference>
<keyword evidence="3" id="KW-0560">Oxidoreductase</keyword>
<dbReference type="SMART" id="SM01092">
    <property type="entry name" value="CO_deh_flav_C"/>
    <property type="match status" value="1"/>
</dbReference>
<dbReference type="SUPFAM" id="SSF55447">
    <property type="entry name" value="CO dehydrogenase flavoprotein C-terminal domain-like"/>
    <property type="match status" value="1"/>
</dbReference>
<dbReference type="InterPro" id="IPR036683">
    <property type="entry name" value="CO_DH_flav_C_dom_sf"/>
</dbReference>
<dbReference type="GO" id="GO:0071949">
    <property type="term" value="F:FAD binding"/>
    <property type="evidence" value="ECO:0007669"/>
    <property type="project" value="InterPro"/>
</dbReference>
<dbReference type="InterPro" id="IPR005107">
    <property type="entry name" value="CO_DH_flav_C"/>
</dbReference>
<organism evidence="8">
    <name type="scientific">freshwater metagenome</name>
    <dbReference type="NCBI Taxonomy" id="449393"/>
    <lineage>
        <taxon>unclassified sequences</taxon>
        <taxon>metagenomes</taxon>
        <taxon>ecological metagenomes</taxon>
    </lineage>
</organism>
<protein>
    <submittedName>
        <fullName evidence="8">Unannotated protein</fullName>
    </submittedName>
</protein>
<evidence type="ECO:0000256" key="2">
    <source>
        <dbReference type="ARBA" id="ARBA00022827"/>
    </source>
</evidence>
<dbReference type="Gene3D" id="3.30.390.50">
    <property type="entry name" value="CO dehydrogenase flavoprotein, C-terminal domain"/>
    <property type="match status" value="1"/>
</dbReference>